<protein>
    <submittedName>
        <fullName evidence="4">Pilin isopeptide linkage protein</fullName>
    </submittedName>
</protein>
<dbReference type="AlphaFoldDB" id="A0A7W9SE68"/>
<dbReference type="Pfam" id="PF12892">
    <property type="entry name" value="FctA"/>
    <property type="match status" value="1"/>
</dbReference>
<evidence type="ECO:0000313" key="4">
    <source>
        <dbReference type="EMBL" id="MBB6040509.1"/>
    </source>
</evidence>
<dbReference type="InterPro" id="IPR038174">
    <property type="entry name" value="Strep_pil_link_sf"/>
</dbReference>
<dbReference type="Gene3D" id="2.60.40.3050">
    <property type="match status" value="1"/>
</dbReference>
<proteinExistence type="predicted"/>
<dbReference type="GeneID" id="85014035"/>
<evidence type="ECO:0000256" key="2">
    <source>
        <dbReference type="SAM" id="SignalP"/>
    </source>
</evidence>
<dbReference type="InterPro" id="IPR022464">
    <property type="entry name" value="Strep_pil_isopept_link"/>
</dbReference>
<name>A0A7W9SE68_9FIRM</name>
<dbReference type="NCBIfam" id="TIGR03786">
    <property type="entry name" value="strep_pil_rpt"/>
    <property type="match status" value="1"/>
</dbReference>
<feature type="region of interest" description="Disordered" evidence="1">
    <location>
        <begin position="175"/>
        <end position="207"/>
    </location>
</feature>
<gene>
    <name evidence="4" type="ORF">HNQ46_000472</name>
</gene>
<keyword evidence="2" id="KW-0732">Signal</keyword>
<evidence type="ECO:0000256" key="1">
    <source>
        <dbReference type="SAM" id="MobiDB-lite"/>
    </source>
</evidence>
<dbReference type="EMBL" id="JACHHH010000002">
    <property type="protein sequence ID" value="MBB6040509.1"/>
    <property type="molecule type" value="Genomic_DNA"/>
</dbReference>
<evidence type="ECO:0000259" key="3">
    <source>
        <dbReference type="Pfam" id="PF12892"/>
    </source>
</evidence>
<reference evidence="4 5" key="1">
    <citation type="submission" date="2020-08" db="EMBL/GenBank/DDBJ databases">
        <title>Genomic Encyclopedia of Type Strains, Phase IV (KMG-IV): sequencing the most valuable type-strain genomes for metagenomic binning, comparative biology and taxonomic classification.</title>
        <authorList>
            <person name="Goeker M."/>
        </authorList>
    </citation>
    <scope>NUCLEOTIDE SEQUENCE [LARGE SCALE GENOMIC DNA]</scope>
    <source>
        <strain evidence="4 5">DSM 17245</strain>
    </source>
</reference>
<evidence type="ECO:0000313" key="5">
    <source>
        <dbReference type="Proteomes" id="UP000522163"/>
    </source>
</evidence>
<feature type="domain" description="Streptococcal pilin isopeptide linkage" evidence="3">
    <location>
        <begin position="58"/>
        <end position="176"/>
    </location>
</feature>
<accession>A0A7W9SE68</accession>
<dbReference type="RefSeq" id="WP_183682496.1">
    <property type="nucleotide sequence ID" value="NZ_JACHHH010000002.1"/>
</dbReference>
<organism evidence="4 5">
    <name type="scientific">Oribacterium sinus</name>
    <dbReference type="NCBI Taxonomy" id="237576"/>
    <lineage>
        <taxon>Bacteria</taxon>
        <taxon>Bacillati</taxon>
        <taxon>Bacillota</taxon>
        <taxon>Clostridia</taxon>
        <taxon>Lachnospirales</taxon>
        <taxon>Lachnospiraceae</taxon>
        <taxon>Oribacterium</taxon>
    </lineage>
</organism>
<comment type="caution">
    <text evidence="4">The sequence shown here is derived from an EMBL/GenBank/DDBJ whole genome shotgun (WGS) entry which is preliminary data.</text>
</comment>
<sequence length="277" mass="30700">MFRKKCQKILAGLCALLLMGTGKSTVLVSSASEQKKNFGLEKPAEVQIPFAISVSGEEVPQSEFRVYIERAVESPNAPLPTPYIMDLHMDSGEEQFSFGKMQFLSEGEYHYRVRQEQRNHEGFTYDTTVYSVVIEVHSKNKDYNGNEVSPYLYAIVLAEKEGEEDKSGELLFKNSYYRDPSTPAPGPRPKGGNENPPGSPPKNPGVLGVGREILKPIEGIISQVPAVLGVARKIATGDDSDMVFYGLSALLAMGSFGFWSYQVKKRSEDDENPETEE</sequence>
<feature type="chain" id="PRO_5038406903" evidence="2">
    <location>
        <begin position="25"/>
        <end position="277"/>
    </location>
</feature>
<feature type="signal peptide" evidence="2">
    <location>
        <begin position="1"/>
        <end position="24"/>
    </location>
</feature>
<dbReference type="Proteomes" id="UP000522163">
    <property type="component" value="Unassembled WGS sequence"/>
</dbReference>